<proteinExistence type="predicted"/>
<organism evidence="1 2">
    <name type="scientific">Platanthera guangdongensis</name>
    <dbReference type="NCBI Taxonomy" id="2320717"/>
    <lineage>
        <taxon>Eukaryota</taxon>
        <taxon>Viridiplantae</taxon>
        <taxon>Streptophyta</taxon>
        <taxon>Embryophyta</taxon>
        <taxon>Tracheophyta</taxon>
        <taxon>Spermatophyta</taxon>
        <taxon>Magnoliopsida</taxon>
        <taxon>Liliopsida</taxon>
        <taxon>Asparagales</taxon>
        <taxon>Orchidaceae</taxon>
        <taxon>Orchidoideae</taxon>
        <taxon>Orchideae</taxon>
        <taxon>Orchidinae</taxon>
        <taxon>Platanthera</taxon>
    </lineage>
</organism>
<dbReference type="EMBL" id="JBBWWR010000019">
    <property type="protein sequence ID" value="KAK8942129.1"/>
    <property type="molecule type" value="Genomic_DNA"/>
</dbReference>
<comment type="caution">
    <text evidence="1">The sequence shown here is derived from an EMBL/GenBank/DDBJ whole genome shotgun (WGS) entry which is preliminary data.</text>
</comment>
<gene>
    <name evidence="1" type="ORF">KSP40_PGU008640</name>
</gene>
<evidence type="ECO:0000313" key="1">
    <source>
        <dbReference type="EMBL" id="KAK8942129.1"/>
    </source>
</evidence>
<dbReference type="Proteomes" id="UP001412067">
    <property type="component" value="Unassembled WGS sequence"/>
</dbReference>
<evidence type="ECO:0000313" key="2">
    <source>
        <dbReference type="Proteomes" id="UP001412067"/>
    </source>
</evidence>
<keyword evidence="2" id="KW-1185">Reference proteome</keyword>
<accession>A0ABR2LJ59</accession>
<sequence length="196" mass="22415">MGDYFERPRCDCHAYEVALFLPRFLEPRDESTSADLKELLPYYPSRKIHNTLFALSLSERAQIARELRRSTVFRNLGAHGVKSREDRSNWSCSRLLLPWCIDKRTRKIGVAKPLSSRHLGCASGTIALQDPQERDPFSVCRVHSSLLLLGVEWSRVHSTSSIPWRCIVRDPSRIICRGVPQRRVPGSPRHSPLLGE</sequence>
<reference evidence="1 2" key="1">
    <citation type="journal article" date="2022" name="Nat. Plants">
        <title>Genomes of leafy and leafless Platanthera orchids illuminate the evolution of mycoheterotrophy.</title>
        <authorList>
            <person name="Li M.H."/>
            <person name="Liu K.W."/>
            <person name="Li Z."/>
            <person name="Lu H.C."/>
            <person name="Ye Q.L."/>
            <person name="Zhang D."/>
            <person name="Wang J.Y."/>
            <person name="Li Y.F."/>
            <person name="Zhong Z.M."/>
            <person name="Liu X."/>
            <person name="Yu X."/>
            <person name="Liu D.K."/>
            <person name="Tu X.D."/>
            <person name="Liu B."/>
            <person name="Hao Y."/>
            <person name="Liao X.Y."/>
            <person name="Jiang Y.T."/>
            <person name="Sun W.H."/>
            <person name="Chen J."/>
            <person name="Chen Y.Q."/>
            <person name="Ai Y."/>
            <person name="Zhai J.W."/>
            <person name="Wu S.S."/>
            <person name="Zhou Z."/>
            <person name="Hsiao Y.Y."/>
            <person name="Wu W.L."/>
            <person name="Chen Y.Y."/>
            <person name="Lin Y.F."/>
            <person name="Hsu J.L."/>
            <person name="Li C.Y."/>
            <person name="Wang Z.W."/>
            <person name="Zhao X."/>
            <person name="Zhong W.Y."/>
            <person name="Ma X.K."/>
            <person name="Ma L."/>
            <person name="Huang J."/>
            <person name="Chen G.Z."/>
            <person name="Huang M.Z."/>
            <person name="Huang L."/>
            <person name="Peng D.H."/>
            <person name="Luo Y.B."/>
            <person name="Zou S.Q."/>
            <person name="Chen S.P."/>
            <person name="Lan S."/>
            <person name="Tsai W.C."/>
            <person name="Van de Peer Y."/>
            <person name="Liu Z.J."/>
        </authorList>
    </citation>
    <scope>NUCLEOTIDE SEQUENCE [LARGE SCALE GENOMIC DNA]</scope>
    <source>
        <strain evidence="1">Lor288</strain>
    </source>
</reference>
<protein>
    <submittedName>
        <fullName evidence="1">Uncharacterized protein</fullName>
    </submittedName>
</protein>
<name>A0ABR2LJ59_9ASPA</name>